<feature type="domain" description="DUF4440" evidence="1">
    <location>
        <begin position="21"/>
        <end position="108"/>
    </location>
</feature>
<dbReference type="Proteomes" id="UP000285092">
    <property type="component" value="Unassembled WGS sequence"/>
</dbReference>
<reference evidence="2 3" key="1">
    <citation type="submission" date="2018-08" db="EMBL/GenBank/DDBJ databases">
        <title>Altererythrobacter sp.Ery1 and Ery12, the genome sequencing of novel strains in genus Alterythrobacter.</title>
        <authorList>
            <person name="Cheng H."/>
            <person name="Wu Y.-H."/>
            <person name="Fang C."/>
            <person name="Xu X.-W."/>
        </authorList>
    </citation>
    <scope>NUCLEOTIDE SEQUENCE [LARGE SCALE GENOMIC DNA]</scope>
    <source>
        <strain evidence="2 3">Ery1</strain>
    </source>
</reference>
<evidence type="ECO:0000259" key="1">
    <source>
        <dbReference type="Pfam" id="PF14534"/>
    </source>
</evidence>
<keyword evidence="3" id="KW-1185">Reference proteome</keyword>
<comment type="caution">
    <text evidence="2">The sequence shown here is derived from an EMBL/GenBank/DDBJ whole genome shotgun (WGS) entry which is preliminary data.</text>
</comment>
<dbReference type="EMBL" id="QXFK01000014">
    <property type="protein sequence ID" value="RIV79335.1"/>
    <property type="molecule type" value="Genomic_DNA"/>
</dbReference>
<protein>
    <submittedName>
        <fullName evidence="2">Nuclear transport factor 2 family protein</fullName>
    </submittedName>
</protein>
<dbReference type="InterPro" id="IPR032710">
    <property type="entry name" value="NTF2-like_dom_sf"/>
</dbReference>
<dbReference type="AlphaFoldDB" id="A0A418NJ56"/>
<sequence length="118" mass="13198">MSLAITDDNLWHAERRLWTEGAEAYGELVAPDCVMVFPGMGVMDRAGAIAGLENAPRWRELDMSERHVARFGKDVAVLAYRAEAKRGDDETYTCHCSSTYRGADAGWHLIQHQQTVTD</sequence>
<proteinExistence type="predicted"/>
<gene>
    <name evidence="2" type="ORF">D2V04_04895</name>
</gene>
<organism evidence="2 3">
    <name type="scientific">Pelagerythrobacter aerophilus</name>
    <dbReference type="NCBI Taxonomy" id="2306995"/>
    <lineage>
        <taxon>Bacteria</taxon>
        <taxon>Pseudomonadati</taxon>
        <taxon>Pseudomonadota</taxon>
        <taxon>Alphaproteobacteria</taxon>
        <taxon>Sphingomonadales</taxon>
        <taxon>Erythrobacteraceae</taxon>
        <taxon>Pelagerythrobacter</taxon>
    </lineage>
</organism>
<name>A0A418NJ56_9SPHN</name>
<dbReference type="SUPFAM" id="SSF54427">
    <property type="entry name" value="NTF2-like"/>
    <property type="match status" value="1"/>
</dbReference>
<dbReference type="Pfam" id="PF14534">
    <property type="entry name" value="DUF4440"/>
    <property type="match status" value="1"/>
</dbReference>
<dbReference type="Gene3D" id="3.10.450.50">
    <property type="match status" value="1"/>
</dbReference>
<evidence type="ECO:0000313" key="3">
    <source>
        <dbReference type="Proteomes" id="UP000285092"/>
    </source>
</evidence>
<dbReference type="OrthoDB" id="667202at2"/>
<dbReference type="InterPro" id="IPR027843">
    <property type="entry name" value="DUF4440"/>
</dbReference>
<accession>A0A418NJ56</accession>
<evidence type="ECO:0000313" key="2">
    <source>
        <dbReference type="EMBL" id="RIV79335.1"/>
    </source>
</evidence>